<feature type="domain" description="SGNH" evidence="3">
    <location>
        <begin position="430"/>
        <end position="665"/>
    </location>
</feature>
<dbReference type="InterPro" id="IPR002656">
    <property type="entry name" value="Acyl_transf_3_dom"/>
</dbReference>
<dbReference type="AlphaFoldDB" id="A0AAX0WRD2"/>
<dbReference type="GO" id="GO:0009103">
    <property type="term" value="P:lipopolysaccharide biosynthetic process"/>
    <property type="evidence" value="ECO:0007669"/>
    <property type="project" value="TreeGrafter"/>
</dbReference>
<organism evidence="4 5">
    <name type="scientific">Akkermansia muciniphila</name>
    <dbReference type="NCBI Taxonomy" id="239935"/>
    <lineage>
        <taxon>Bacteria</taxon>
        <taxon>Pseudomonadati</taxon>
        <taxon>Verrucomicrobiota</taxon>
        <taxon>Verrucomicrobiia</taxon>
        <taxon>Verrucomicrobiales</taxon>
        <taxon>Akkermansiaceae</taxon>
        <taxon>Akkermansia</taxon>
    </lineage>
</organism>
<dbReference type="InterPro" id="IPR050879">
    <property type="entry name" value="Acyltransferase_3"/>
</dbReference>
<feature type="transmembrane region" description="Helical" evidence="1">
    <location>
        <begin position="5"/>
        <end position="21"/>
    </location>
</feature>
<feature type="transmembrane region" description="Helical" evidence="1">
    <location>
        <begin position="345"/>
        <end position="363"/>
    </location>
</feature>
<feature type="transmembrane region" description="Helical" evidence="1">
    <location>
        <begin position="27"/>
        <end position="44"/>
    </location>
</feature>
<dbReference type="EMBL" id="PJLB01000004">
    <property type="protein sequence ID" value="PND04944.1"/>
    <property type="molecule type" value="Genomic_DNA"/>
</dbReference>
<proteinExistence type="predicted"/>
<evidence type="ECO:0008006" key="6">
    <source>
        <dbReference type="Google" id="ProtNLM"/>
    </source>
</evidence>
<evidence type="ECO:0000259" key="2">
    <source>
        <dbReference type="Pfam" id="PF01757"/>
    </source>
</evidence>
<evidence type="ECO:0000259" key="3">
    <source>
        <dbReference type="Pfam" id="PF19040"/>
    </source>
</evidence>
<evidence type="ECO:0000256" key="1">
    <source>
        <dbReference type="SAM" id="Phobius"/>
    </source>
</evidence>
<feature type="transmembrane region" description="Helical" evidence="1">
    <location>
        <begin position="130"/>
        <end position="150"/>
    </location>
</feature>
<dbReference type="PANTHER" id="PTHR23028">
    <property type="entry name" value="ACETYLTRANSFERASE"/>
    <property type="match status" value="1"/>
</dbReference>
<dbReference type="Proteomes" id="UP000236075">
    <property type="component" value="Unassembled WGS sequence"/>
</dbReference>
<dbReference type="InterPro" id="IPR043968">
    <property type="entry name" value="SGNH"/>
</dbReference>
<accession>A0AAX0WRD2</accession>
<keyword evidence="1" id="KW-0472">Membrane</keyword>
<sequence length="685" mass="76405">MKQITSLRGLAIILIILFHLNPEHFPYGYFGVEVFLVISGYLLMKSLQKQQMQIRLGEFARKKVLRLFTPVAVIVPLTLLAGMFLLDYTDLATASSTGGYTLIGAANRFLAVIQSDYFAQDSSGNPFLHMWYLAVTAQIYLLFAGGCVLYRYLPKRAVASLFWIAGIGSFLWAYSYPIHNLLQEIGVPVWEQVRPTSHYMTLPRLWEVCAGILLAIYPPPLSSTRCENSKKNALIFLLGMLCILVPALSRGKDVSLCSAAVVLGTCLVIRYAESGRLAHCFNNKLLLWIGGISFSLYLVHMPLIAFYHSWFLHAPGWPGMLAIGAASAVLGGLLYLAVEKKRMKMKWFIPLYLFALLLCVAGRQTEGFRNYINKEINSISSPQLHGASEIKSPEAARGFDKEAIKFNNNIFAFVSRADFKGSAEPGLLQLGSPAEAPSIVLLGDSHASAAFCGLDAACRELDISGIYVSSVISPFWNRELPALPFDASYYCDEKKIKALMAWLNVHPEISHVVIAQHWSARYDSKNVMDWKLKPLPSGEPAYSNSLRAFISELRAMGKQVILLAPTPLIKQNDVAKYIRNLIRRGETGKGLESLTCTRQKYREDHAAVLPILDRLEQEGLCTVLRILPYIPEDRPFNAYEHGEILYKDSDHMSSKGSIKLFQHLKPQLKEALKKESTASSGLQKP</sequence>
<dbReference type="PANTHER" id="PTHR23028:SF53">
    <property type="entry name" value="ACYL_TRANSF_3 DOMAIN-CONTAINING PROTEIN"/>
    <property type="match status" value="1"/>
</dbReference>
<feature type="transmembrane region" description="Helical" evidence="1">
    <location>
        <begin position="255"/>
        <end position="273"/>
    </location>
</feature>
<feature type="domain" description="Acyltransferase 3" evidence="2">
    <location>
        <begin position="4"/>
        <end position="334"/>
    </location>
</feature>
<feature type="transmembrane region" description="Helical" evidence="1">
    <location>
        <begin position="233"/>
        <end position="249"/>
    </location>
</feature>
<feature type="transmembrane region" description="Helical" evidence="1">
    <location>
        <begin position="64"/>
        <end position="86"/>
    </location>
</feature>
<dbReference type="Pfam" id="PF19040">
    <property type="entry name" value="SGNH"/>
    <property type="match status" value="1"/>
</dbReference>
<dbReference type="Pfam" id="PF01757">
    <property type="entry name" value="Acyl_transf_3"/>
    <property type="match status" value="1"/>
</dbReference>
<reference evidence="4 5" key="1">
    <citation type="journal article" date="2017" name="BMC Genomics">
        <title>Genome sequencing of 39 Akkermansia muciniphila isolates reveals its population structure, genomic and functional diverisity, and global distribution in mammalian gut microbiotas.</title>
        <authorList>
            <person name="Guo X."/>
            <person name="Li S."/>
            <person name="Zhang J."/>
            <person name="Wu F."/>
            <person name="Li X."/>
            <person name="Wu D."/>
            <person name="Zhang M."/>
            <person name="Ou Z."/>
            <person name="Jie Z."/>
            <person name="Yan Q."/>
            <person name="Li P."/>
            <person name="Yi J."/>
            <person name="Peng Y."/>
        </authorList>
    </citation>
    <scope>NUCLEOTIDE SEQUENCE [LARGE SCALE GENOMIC DNA]</scope>
    <source>
        <strain evidence="4 5">GP28</strain>
    </source>
</reference>
<name>A0AAX0WRD2_9BACT</name>
<dbReference type="RefSeq" id="WP_102747882.1">
    <property type="nucleotide sequence ID" value="NZ_PJLB01000004.1"/>
</dbReference>
<gene>
    <name evidence="4" type="ORF">CXT95_00495</name>
</gene>
<feature type="transmembrane region" description="Helical" evidence="1">
    <location>
        <begin position="319"/>
        <end position="338"/>
    </location>
</feature>
<dbReference type="GO" id="GO:0016747">
    <property type="term" value="F:acyltransferase activity, transferring groups other than amino-acyl groups"/>
    <property type="evidence" value="ECO:0007669"/>
    <property type="project" value="InterPro"/>
</dbReference>
<feature type="transmembrane region" description="Helical" evidence="1">
    <location>
        <begin position="157"/>
        <end position="174"/>
    </location>
</feature>
<feature type="transmembrane region" description="Helical" evidence="1">
    <location>
        <begin position="204"/>
        <end position="221"/>
    </location>
</feature>
<feature type="transmembrane region" description="Helical" evidence="1">
    <location>
        <begin position="285"/>
        <end position="307"/>
    </location>
</feature>
<evidence type="ECO:0000313" key="5">
    <source>
        <dbReference type="Proteomes" id="UP000236075"/>
    </source>
</evidence>
<evidence type="ECO:0000313" key="4">
    <source>
        <dbReference type="EMBL" id="PND04944.1"/>
    </source>
</evidence>
<comment type="caution">
    <text evidence="4">The sequence shown here is derived from an EMBL/GenBank/DDBJ whole genome shotgun (WGS) entry which is preliminary data.</text>
</comment>
<dbReference type="GO" id="GO:0016020">
    <property type="term" value="C:membrane"/>
    <property type="evidence" value="ECO:0007669"/>
    <property type="project" value="TreeGrafter"/>
</dbReference>
<keyword evidence="1" id="KW-1133">Transmembrane helix</keyword>
<keyword evidence="1" id="KW-0812">Transmembrane</keyword>
<protein>
    <recommendedName>
        <fullName evidence="6">Acyltransferase</fullName>
    </recommendedName>
</protein>